<dbReference type="CDD" id="cd14014">
    <property type="entry name" value="STKc_PknB_like"/>
    <property type="match status" value="1"/>
</dbReference>
<organism evidence="8 9">
    <name type="scientific">Stratiformator vulcanicus</name>
    <dbReference type="NCBI Taxonomy" id="2527980"/>
    <lineage>
        <taxon>Bacteria</taxon>
        <taxon>Pseudomonadati</taxon>
        <taxon>Planctomycetota</taxon>
        <taxon>Planctomycetia</taxon>
        <taxon>Planctomycetales</taxon>
        <taxon>Planctomycetaceae</taxon>
        <taxon>Stratiformator</taxon>
    </lineage>
</organism>
<dbReference type="Proteomes" id="UP000317318">
    <property type="component" value="Chromosome"/>
</dbReference>
<dbReference type="InterPro" id="IPR008271">
    <property type="entry name" value="Ser/Thr_kinase_AS"/>
</dbReference>
<feature type="transmembrane region" description="Helical" evidence="6">
    <location>
        <begin position="38"/>
        <end position="56"/>
    </location>
</feature>
<dbReference type="PROSITE" id="PS00108">
    <property type="entry name" value="PROTEIN_KINASE_ST"/>
    <property type="match status" value="1"/>
</dbReference>
<keyword evidence="9" id="KW-1185">Reference proteome</keyword>
<gene>
    <name evidence="8" type="primary">pknB_1</name>
    <name evidence="8" type="ORF">Pan189_00760</name>
</gene>
<dbReference type="RefSeq" id="WP_145361994.1">
    <property type="nucleotide sequence ID" value="NZ_CP036268.1"/>
</dbReference>
<evidence type="ECO:0000313" key="8">
    <source>
        <dbReference type="EMBL" id="QDT35723.1"/>
    </source>
</evidence>
<dbReference type="PANTHER" id="PTHR43289">
    <property type="entry name" value="MITOGEN-ACTIVATED PROTEIN KINASE KINASE KINASE 20-RELATED"/>
    <property type="match status" value="1"/>
</dbReference>
<protein>
    <submittedName>
        <fullName evidence="8">Serine/threonine-protein kinase PknB</fullName>
        <ecNumber evidence="8">2.7.11.1</ecNumber>
    </submittedName>
</protein>
<evidence type="ECO:0000256" key="6">
    <source>
        <dbReference type="SAM" id="Phobius"/>
    </source>
</evidence>
<dbReference type="OrthoDB" id="6111975at2"/>
<keyword evidence="4 5" id="KW-0067">ATP-binding</keyword>
<evidence type="ECO:0000256" key="1">
    <source>
        <dbReference type="ARBA" id="ARBA00022679"/>
    </source>
</evidence>
<keyword evidence="1 8" id="KW-0808">Transferase</keyword>
<dbReference type="Gene3D" id="1.10.510.10">
    <property type="entry name" value="Transferase(Phosphotransferase) domain 1"/>
    <property type="match status" value="1"/>
</dbReference>
<dbReference type="InterPro" id="IPR011009">
    <property type="entry name" value="Kinase-like_dom_sf"/>
</dbReference>
<evidence type="ECO:0000256" key="3">
    <source>
        <dbReference type="ARBA" id="ARBA00022777"/>
    </source>
</evidence>
<accession>A0A517QVX9</accession>
<dbReference type="CDD" id="cd18773">
    <property type="entry name" value="PDC1_HK_sensor"/>
    <property type="match status" value="1"/>
</dbReference>
<keyword evidence="6" id="KW-1133">Transmembrane helix</keyword>
<dbReference type="EMBL" id="CP036268">
    <property type="protein sequence ID" value="QDT35723.1"/>
    <property type="molecule type" value="Genomic_DNA"/>
</dbReference>
<dbReference type="KEGG" id="svp:Pan189_00760"/>
<keyword evidence="6" id="KW-0472">Membrane</keyword>
<evidence type="ECO:0000313" key="9">
    <source>
        <dbReference type="Proteomes" id="UP000317318"/>
    </source>
</evidence>
<evidence type="ECO:0000256" key="2">
    <source>
        <dbReference type="ARBA" id="ARBA00022741"/>
    </source>
</evidence>
<dbReference type="AlphaFoldDB" id="A0A517QVX9"/>
<evidence type="ECO:0000256" key="4">
    <source>
        <dbReference type="ARBA" id="ARBA00022840"/>
    </source>
</evidence>
<dbReference type="GO" id="GO:0005524">
    <property type="term" value="F:ATP binding"/>
    <property type="evidence" value="ECO:0007669"/>
    <property type="project" value="UniProtKB-UniRule"/>
</dbReference>
<dbReference type="EC" id="2.7.11.1" evidence="8"/>
<proteinExistence type="predicted"/>
<dbReference type="PROSITE" id="PS00107">
    <property type="entry name" value="PROTEIN_KINASE_ATP"/>
    <property type="match status" value="1"/>
</dbReference>
<dbReference type="GO" id="GO:0004674">
    <property type="term" value="F:protein serine/threonine kinase activity"/>
    <property type="evidence" value="ECO:0007669"/>
    <property type="project" value="UniProtKB-EC"/>
</dbReference>
<evidence type="ECO:0000256" key="5">
    <source>
        <dbReference type="PROSITE-ProRule" id="PRU10141"/>
    </source>
</evidence>
<reference evidence="8 9" key="1">
    <citation type="submission" date="2019-02" db="EMBL/GenBank/DDBJ databases">
        <title>Deep-cultivation of Planctomycetes and their phenomic and genomic characterization uncovers novel biology.</title>
        <authorList>
            <person name="Wiegand S."/>
            <person name="Jogler M."/>
            <person name="Boedeker C."/>
            <person name="Pinto D."/>
            <person name="Vollmers J."/>
            <person name="Rivas-Marin E."/>
            <person name="Kohn T."/>
            <person name="Peeters S.H."/>
            <person name="Heuer A."/>
            <person name="Rast P."/>
            <person name="Oberbeckmann S."/>
            <person name="Bunk B."/>
            <person name="Jeske O."/>
            <person name="Meyerdierks A."/>
            <person name="Storesund J.E."/>
            <person name="Kallscheuer N."/>
            <person name="Luecker S."/>
            <person name="Lage O.M."/>
            <person name="Pohl T."/>
            <person name="Merkel B.J."/>
            <person name="Hornburger P."/>
            <person name="Mueller R.-W."/>
            <person name="Bruemmer F."/>
            <person name="Labrenz M."/>
            <person name="Spormann A.M."/>
            <person name="Op den Camp H."/>
            <person name="Overmann J."/>
            <person name="Amann R."/>
            <person name="Jetten M.S.M."/>
            <person name="Mascher T."/>
            <person name="Medema M.H."/>
            <person name="Devos D.P."/>
            <person name="Kaster A.-K."/>
            <person name="Ovreas L."/>
            <person name="Rohde M."/>
            <person name="Galperin M.Y."/>
            <person name="Jogler C."/>
        </authorList>
    </citation>
    <scope>NUCLEOTIDE SEQUENCE [LARGE SCALE GENOMIC DNA]</scope>
    <source>
        <strain evidence="8 9">Pan189</strain>
    </source>
</reference>
<dbReference type="PANTHER" id="PTHR43289:SF6">
    <property type="entry name" value="SERINE_THREONINE-PROTEIN KINASE NEKL-3"/>
    <property type="match status" value="1"/>
</dbReference>
<keyword evidence="2 5" id="KW-0547">Nucleotide-binding</keyword>
<feature type="binding site" evidence="5">
    <location>
        <position position="446"/>
    </location>
    <ligand>
        <name>ATP</name>
        <dbReference type="ChEBI" id="CHEBI:30616"/>
    </ligand>
</feature>
<dbReference type="PROSITE" id="PS50011">
    <property type="entry name" value="PROTEIN_KINASE_DOM"/>
    <property type="match status" value="1"/>
</dbReference>
<keyword evidence="3 8" id="KW-0418">Kinase</keyword>
<keyword evidence="6" id="KW-0812">Transmembrane</keyword>
<feature type="transmembrane region" description="Helical" evidence="6">
    <location>
        <begin position="375"/>
        <end position="397"/>
    </location>
</feature>
<dbReference type="SUPFAM" id="SSF56112">
    <property type="entry name" value="Protein kinase-like (PK-like)"/>
    <property type="match status" value="1"/>
</dbReference>
<dbReference type="InterPro" id="IPR017441">
    <property type="entry name" value="Protein_kinase_ATP_BS"/>
</dbReference>
<dbReference type="SMART" id="SM00220">
    <property type="entry name" value="S_TKc"/>
    <property type="match status" value="1"/>
</dbReference>
<dbReference type="Pfam" id="PF00069">
    <property type="entry name" value="Pkinase"/>
    <property type="match status" value="1"/>
</dbReference>
<name>A0A517QVX9_9PLAN</name>
<dbReference type="Gene3D" id="3.30.200.20">
    <property type="entry name" value="Phosphorylase Kinase, domain 1"/>
    <property type="match status" value="1"/>
</dbReference>
<evidence type="ECO:0000259" key="7">
    <source>
        <dbReference type="PROSITE" id="PS50011"/>
    </source>
</evidence>
<feature type="domain" description="Protein kinase" evidence="7">
    <location>
        <begin position="417"/>
        <end position="692"/>
    </location>
</feature>
<dbReference type="InterPro" id="IPR000719">
    <property type="entry name" value="Prot_kinase_dom"/>
</dbReference>
<sequence>MRPDTVSERAKTKSRVGVGHRTVVRSVTRTGSFLRTQLWVWPIIAALTLGLLGLFLRNAIEDTLSKEIGDELVTLVQTDVAAMKLWLNEQERAARSVLEDDTVLRNARELVRLSEAKNTSTADLLQAPQLAELRTEMDPWLHAHNYDGFVVVTDGGRVAASRRDAPVGLTIEQELVDVMRTRMEARGATVLPPFKSRIPLEDEDGTLKSGLPTMFAAAPLNREDGSLAAIFALRIRPEDQFSEILRVARPGESGETYAFDADGLMLSNSRFDPDLRKIALLSFDQDSILNILVRDPGGDMTRGFKPQAQPSEREPTKMVASAVAEGDGYDAVGYRDYRGVRVIGAWVWLPEYDFGIATELDASEAFMALNILRRFFWGMFALLGIAAATIFVFTIFIERANREARSAAIQAKQLGQYALDEKLGEGGMGVVYKAHHAMLQRPTAVKLLHAERTTEEAIARFEREVQITGRLTHPNTIAIYDYGRTPEGVFYYAMELLDGRDCEELVNQAGRLPESRVIYLLRQVCGSLSEAHAVGLIHRDIKPANVFVTVRGGMYDFVKVLDFGLVKAADAGKMSTLTNAGAITGTPLYMPPEMISNPESTDARSDLYMVGAVAYFLLTGRPVVDGGSVIDILRQQAEVVPKKPSQLANREIDSDLEAIVMRCLEKSPADRFQSADELEAALAACRSANQWTRQDAAQWWMENSDEFISPGNLEPPDADEAMAKTMIAVPTESTRQVR</sequence>